<dbReference type="GO" id="GO:0006508">
    <property type="term" value="P:proteolysis"/>
    <property type="evidence" value="ECO:0007669"/>
    <property type="project" value="UniProtKB-KW"/>
</dbReference>
<dbReference type="KEGG" id="saes:HBH39_13295"/>
<dbReference type="SUPFAM" id="SSF55920">
    <property type="entry name" value="Creatinase/aminopeptidase"/>
    <property type="match status" value="1"/>
</dbReference>
<dbReference type="PROSITE" id="PS00491">
    <property type="entry name" value="PROLINE_PEPTIDASE"/>
    <property type="match status" value="1"/>
</dbReference>
<evidence type="ECO:0000256" key="4">
    <source>
        <dbReference type="ARBA" id="ARBA00023049"/>
    </source>
</evidence>
<keyword evidence="9" id="KW-1185">Reference proteome</keyword>
<dbReference type="AlphaFoldDB" id="A0A6G9QL81"/>
<gene>
    <name evidence="8" type="ORF">HBH39_13295</name>
</gene>
<dbReference type="Pfam" id="PF01321">
    <property type="entry name" value="Creatinase_N"/>
    <property type="match status" value="1"/>
</dbReference>
<dbReference type="InterPro" id="IPR050659">
    <property type="entry name" value="Peptidase_M24B"/>
</dbReference>
<feature type="domain" description="Creatinase N-terminal" evidence="7">
    <location>
        <begin position="35"/>
        <end position="176"/>
    </location>
</feature>
<evidence type="ECO:0000259" key="7">
    <source>
        <dbReference type="Pfam" id="PF01321"/>
    </source>
</evidence>
<dbReference type="GO" id="GO:0008237">
    <property type="term" value="F:metallopeptidase activity"/>
    <property type="evidence" value="ECO:0007669"/>
    <property type="project" value="UniProtKB-KW"/>
</dbReference>
<organism evidence="8 9">
    <name type="scientific">Shewanella aestuarii</name>
    <dbReference type="NCBI Taxonomy" id="1028752"/>
    <lineage>
        <taxon>Bacteria</taxon>
        <taxon>Pseudomonadati</taxon>
        <taxon>Pseudomonadota</taxon>
        <taxon>Gammaproteobacteria</taxon>
        <taxon>Alteromonadales</taxon>
        <taxon>Shewanellaceae</taxon>
        <taxon>Shewanella</taxon>
    </lineage>
</organism>
<dbReference type="InterPro" id="IPR000587">
    <property type="entry name" value="Creatinase_N"/>
</dbReference>
<evidence type="ECO:0000256" key="1">
    <source>
        <dbReference type="ARBA" id="ARBA00022670"/>
    </source>
</evidence>
<proteinExistence type="inferred from homology"/>
<dbReference type="EMBL" id="CP050313">
    <property type="protein sequence ID" value="QIR15344.1"/>
    <property type="molecule type" value="Genomic_DNA"/>
</dbReference>
<dbReference type="InterPro" id="IPR001131">
    <property type="entry name" value="Peptidase_M24B_aminopep-P_CS"/>
</dbReference>
<keyword evidence="1" id="KW-0645">Protease</keyword>
<dbReference type="SUPFAM" id="SSF53092">
    <property type="entry name" value="Creatinase/prolidase N-terminal domain"/>
    <property type="match status" value="1"/>
</dbReference>
<evidence type="ECO:0000256" key="3">
    <source>
        <dbReference type="ARBA" id="ARBA00022801"/>
    </source>
</evidence>
<evidence type="ECO:0000256" key="5">
    <source>
        <dbReference type="RuleBase" id="RU000590"/>
    </source>
</evidence>
<dbReference type="PANTHER" id="PTHR46112:SF3">
    <property type="entry name" value="AMINOPEPTIDASE YPDF"/>
    <property type="match status" value="1"/>
</dbReference>
<keyword evidence="4" id="KW-0482">Metalloprotease</keyword>
<dbReference type="Gene3D" id="3.40.350.10">
    <property type="entry name" value="Creatinase/prolidase N-terminal domain"/>
    <property type="match status" value="1"/>
</dbReference>
<dbReference type="Gene3D" id="3.90.230.10">
    <property type="entry name" value="Creatinase/methionine aminopeptidase superfamily"/>
    <property type="match status" value="1"/>
</dbReference>
<sequence>MTIGVGTQTQQQALDGLTNMTQGVEAISLAEYQMRIAKAQGLMQKAGIDALYLNAGTNLYYFTGTKWYASERMVGAILPAKGELQYIAPAFELDTLQGFMVIKGHVNTWHEDESPYALFAEVINKMGLSAKDVTIGIDESSAFFISNGIANALSASNSVNINKLVDAKPITAGCRMQKSATELALIQRAMDMTLEVHKAAASILYEGITTDEVTRFIDAAHRKVGAANGSYFCIVLFGEDSAYPHGVVSPKALSKNDTVLIDTGCQLHGYNSDITRTYVFGEPSARQRELWQIEQDAQFAAFAAAQLGTPCGDVDVAARAVIEQAGFGPGYAVPGLPHRTGHGIGLDIHEWPYLVKNDRTPLAVGMCFSNEPMLCVPGEFGVRHEDHFYMTEQGPKWFTLPAKSIDDPFYLG</sequence>
<evidence type="ECO:0000313" key="8">
    <source>
        <dbReference type="EMBL" id="QIR15344.1"/>
    </source>
</evidence>
<dbReference type="InterPro" id="IPR036005">
    <property type="entry name" value="Creatinase/aminopeptidase-like"/>
</dbReference>
<protein>
    <submittedName>
        <fullName evidence="8">Aminopeptidase P family protein</fullName>
    </submittedName>
</protein>
<accession>A0A6G9QL81</accession>
<dbReference type="GO" id="GO:0004177">
    <property type="term" value="F:aminopeptidase activity"/>
    <property type="evidence" value="ECO:0007669"/>
    <property type="project" value="UniProtKB-KW"/>
</dbReference>
<dbReference type="RefSeq" id="WP_167679039.1">
    <property type="nucleotide sequence ID" value="NZ_CP050313.1"/>
</dbReference>
<dbReference type="Proteomes" id="UP000502608">
    <property type="component" value="Chromosome"/>
</dbReference>
<comment type="similarity">
    <text evidence="5">Belongs to the peptidase M24B family.</text>
</comment>
<feature type="domain" description="Peptidase M24" evidence="6">
    <location>
        <begin position="185"/>
        <end position="392"/>
    </location>
</feature>
<dbReference type="GO" id="GO:0046872">
    <property type="term" value="F:metal ion binding"/>
    <property type="evidence" value="ECO:0007669"/>
    <property type="project" value="UniProtKB-KW"/>
</dbReference>
<keyword evidence="2 5" id="KW-0479">Metal-binding</keyword>
<evidence type="ECO:0000259" key="6">
    <source>
        <dbReference type="Pfam" id="PF00557"/>
    </source>
</evidence>
<reference evidence="8 9" key="1">
    <citation type="submission" date="2020-03" db="EMBL/GenBank/DDBJ databases">
        <title>Complete genome sequence of Shewanella sp.</title>
        <authorList>
            <person name="Kim Y.-S."/>
            <person name="Kim S.-J."/>
            <person name="Jung H.-K."/>
            <person name="Kim K.-H."/>
        </authorList>
    </citation>
    <scope>NUCLEOTIDE SEQUENCE [LARGE SCALE GENOMIC DNA]</scope>
    <source>
        <strain evidence="8 9">PN3F2</strain>
    </source>
</reference>
<name>A0A6G9QL81_9GAMM</name>
<dbReference type="InterPro" id="IPR000994">
    <property type="entry name" value="Pept_M24"/>
</dbReference>
<dbReference type="InterPro" id="IPR029149">
    <property type="entry name" value="Creatin/AminoP/Spt16_N"/>
</dbReference>
<keyword evidence="8" id="KW-0031">Aminopeptidase</keyword>
<dbReference type="PANTHER" id="PTHR46112">
    <property type="entry name" value="AMINOPEPTIDASE"/>
    <property type="match status" value="1"/>
</dbReference>
<evidence type="ECO:0000313" key="9">
    <source>
        <dbReference type="Proteomes" id="UP000502608"/>
    </source>
</evidence>
<dbReference type="Pfam" id="PF00557">
    <property type="entry name" value="Peptidase_M24"/>
    <property type="match status" value="1"/>
</dbReference>
<evidence type="ECO:0000256" key="2">
    <source>
        <dbReference type="ARBA" id="ARBA00022723"/>
    </source>
</evidence>
<keyword evidence="3" id="KW-0378">Hydrolase</keyword>